<dbReference type="EMBL" id="JBBPBM010000011">
    <property type="protein sequence ID" value="KAK8563529.1"/>
    <property type="molecule type" value="Genomic_DNA"/>
</dbReference>
<evidence type="ECO:0000313" key="2">
    <source>
        <dbReference type="Proteomes" id="UP001472677"/>
    </source>
</evidence>
<name>A0ABR2ENF5_9ROSI</name>
<organism evidence="1 2">
    <name type="scientific">Hibiscus sabdariffa</name>
    <name type="common">roselle</name>
    <dbReference type="NCBI Taxonomy" id="183260"/>
    <lineage>
        <taxon>Eukaryota</taxon>
        <taxon>Viridiplantae</taxon>
        <taxon>Streptophyta</taxon>
        <taxon>Embryophyta</taxon>
        <taxon>Tracheophyta</taxon>
        <taxon>Spermatophyta</taxon>
        <taxon>Magnoliopsida</taxon>
        <taxon>eudicotyledons</taxon>
        <taxon>Gunneridae</taxon>
        <taxon>Pentapetalae</taxon>
        <taxon>rosids</taxon>
        <taxon>malvids</taxon>
        <taxon>Malvales</taxon>
        <taxon>Malvaceae</taxon>
        <taxon>Malvoideae</taxon>
        <taxon>Hibiscus</taxon>
    </lineage>
</organism>
<reference evidence="1 2" key="1">
    <citation type="journal article" date="2024" name="G3 (Bethesda)">
        <title>Genome assembly of Hibiscus sabdariffa L. provides insights into metabolisms of medicinal natural products.</title>
        <authorList>
            <person name="Kim T."/>
        </authorList>
    </citation>
    <scope>NUCLEOTIDE SEQUENCE [LARGE SCALE GENOMIC DNA]</scope>
    <source>
        <strain evidence="1">TK-2024</strain>
        <tissue evidence="1">Old leaves</tissue>
    </source>
</reference>
<gene>
    <name evidence="1" type="ORF">V6N12_035675</name>
</gene>
<sequence>MTLDIKQWLRANLTKKIRFGRDSREWDLIFDATCWFLWLYRNRLVYETDGVESWSVLAKVRHWFEYTDVGIQSLDGSNPVATTLVSAGQVPRPIARSTTAHWCPPPEGWIKLNTDGLGGRGNGKEAFEILRVGSSSLHGCALAHYFLKL</sequence>
<accession>A0ABR2ENF5</accession>
<comment type="caution">
    <text evidence="1">The sequence shown here is derived from an EMBL/GenBank/DDBJ whole genome shotgun (WGS) entry which is preliminary data.</text>
</comment>
<keyword evidence="2" id="KW-1185">Reference proteome</keyword>
<proteinExistence type="predicted"/>
<evidence type="ECO:0000313" key="1">
    <source>
        <dbReference type="EMBL" id="KAK8563529.1"/>
    </source>
</evidence>
<protein>
    <submittedName>
        <fullName evidence="1">Uncharacterized protein</fullName>
    </submittedName>
</protein>
<dbReference type="Proteomes" id="UP001472677">
    <property type="component" value="Unassembled WGS sequence"/>
</dbReference>